<reference evidence="2" key="1">
    <citation type="submission" date="2020-10" db="EMBL/GenBank/DDBJ databases">
        <authorList>
            <person name="Gilroy R."/>
        </authorList>
    </citation>
    <scope>NUCLEOTIDE SEQUENCE</scope>
    <source>
        <strain evidence="2">11159</strain>
    </source>
</reference>
<proteinExistence type="predicted"/>
<keyword evidence="1" id="KW-0812">Transmembrane</keyword>
<dbReference type="AlphaFoldDB" id="A0A9D9DJ71"/>
<gene>
    <name evidence="2" type="ORF">IAC58_02715</name>
</gene>
<dbReference type="Proteomes" id="UP000823613">
    <property type="component" value="Unassembled WGS sequence"/>
</dbReference>
<feature type="transmembrane region" description="Helical" evidence="1">
    <location>
        <begin position="55"/>
        <end position="81"/>
    </location>
</feature>
<evidence type="ECO:0000313" key="2">
    <source>
        <dbReference type="EMBL" id="MBO8427456.1"/>
    </source>
</evidence>
<accession>A0A9D9DJ71</accession>
<keyword evidence="1" id="KW-1133">Transmembrane helix</keyword>
<keyword evidence="1" id="KW-0472">Membrane</keyword>
<organism evidence="2 3">
    <name type="scientific">Candidatus Onthovivens merdipullorum</name>
    <dbReference type="NCBI Taxonomy" id="2840889"/>
    <lineage>
        <taxon>Bacteria</taxon>
        <taxon>Bacillati</taxon>
        <taxon>Bacillota</taxon>
        <taxon>Bacilli</taxon>
        <taxon>Bacillales</taxon>
        <taxon>Candidatus Onthovivens</taxon>
    </lineage>
</organism>
<feature type="non-terminal residue" evidence="2">
    <location>
        <position position="216"/>
    </location>
</feature>
<comment type="caution">
    <text evidence="2">The sequence shown here is derived from an EMBL/GenBank/DDBJ whole genome shotgun (WGS) entry which is preliminary data.</text>
</comment>
<protein>
    <submittedName>
        <fullName evidence="2">Uncharacterized protein</fullName>
    </submittedName>
</protein>
<dbReference type="EMBL" id="JADIMY010000059">
    <property type="protein sequence ID" value="MBO8427456.1"/>
    <property type="molecule type" value="Genomic_DNA"/>
</dbReference>
<evidence type="ECO:0000256" key="1">
    <source>
        <dbReference type="SAM" id="Phobius"/>
    </source>
</evidence>
<sequence>MFKRVFDIFKDRFSESFKFATVISFFCILVFLILFLFDGLLQGAILNFIQNPFLGILYLVIVAFIISICLSLLSPFIYSYFASIDLLGTKLKDKITVKSFLKTYIIGLNRPYRGQLRVFFVCLTSILIYLGLTLVFALCFIGIFEATNAFNINVILGEFYTLFNNYIGSGGTIESMDALIDFMSSTSFLNVLNNVMFYTNYISCLLYTSDAADDIS</sequence>
<reference evidence="2" key="2">
    <citation type="journal article" date="2021" name="PeerJ">
        <title>Extensive microbial diversity within the chicken gut microbiome revealed by metagenomics and culture.</title>
        <authorList>
            <person name="Gilroy R."/>
            <person name="Ravi A."/>
            <person name="Getino M."/>
            <person name="Pursley I."/>
            <person name="Horton D.L."/>
            <person name="Alikhan N.F."/>
            <person name="Baker D."/>
            <person name="Gharbi K."/>
            <person name="Hall N."/>
            <person name="Watson M."/>
            <person name="Adriaenssens E.M."/>
            <person name="Foster-Nyarko E."/>
            <person name="Jarju S."/>
            <person name="Secka A."/>
            <person name="Antonio M."/>
            <person name="Oren A."/>
            <person name="Chaudhuri R.R."/>
            <person name="La Ragione R."/>
            <person name="Hildebrand F."/>
            <person name="Pallen M.J."/>
        </authorList>
    </citation>
    <scope>NUCLEOTIDE SEQUENCE</scope>
    <source>
        <strain evidence="2">11159</strain>
    </source>
</reference>
<name>A0A9D9DJ71_9BACL</name>
<evidence type="ECO:0000313" key="3">
    <source>
        <dbReference type="Proteomes" id="UP000823613"/>
    </source>
</evidence>
<feature type="transmembrane region" description="Helical" evidence="1">
    <location>
        <begin position="118"/>
        <end position="144"/>
    </location>
</feature>
<feature type="transmembrane region" description="Helical" evidence="1">
    <location>
        <begin position="21"/>
        <end position="49"/>
    </location>
</feature>